<keyword evidence="11" id="KW-1185">Reference proteome</keyword>
<evidence type="ECO:0000256" key="1">
    <source>
        <dbReference type="ARBA" id="ARBA00004127"/>
    </source>
</evidence>
<evidence type="ECO:0000256" key="8">
    <source>
        <dbReference type="ARBA" id="ARBA00023136"/>
    </source>
</evidence>
<evidence type="ECO:0000256" key="3">
    <source>
        <dbReference type="ARBA" id="ARBA00022448"/>
    </source>
</evidence>
<dbReference type="GO" id="GO:0051119">
    <property type="term" value="F:sugar transmembrane transporter activity"/>
    <property type="evidence" value="ECO:0007669"/>
    <property type="project" value="InterPro"/>
</dbReference>
<dbReference type="Pfam" id="PF03083">
    <property type="entry name" value="MtN3_slv"/>
    <property type="match status" value="2"/>
</dbReference>
<feature type="transmembrane region" description="Helical" evidence="9">
    <location>
        <begin position="154"/>
        <end position="176"/>
    </location>
</feature>
<comment type="subcellular location">
    <subcellularLocation>
        <location evidence="1">Endomembrane system</location>
        <topology evidence="1">Multi-pass membrane protein</topology>
    </subcellularLocation>
</comment>
<comment type="caution">
    <text evidence="10">The sequence shown here is derived from an EMBL/GenBank/DDBJ whole genome shotgun (WGS) entry which is preliminary data.</text>
</comment>
<dbReference type="FunFam" id="1.20.1280.290:FF:000002">
    <property type="entry name" value="Bidirectional sugar transporter SWEET"/>
    <property type="match status" value="1"/>
</dbReference>
<dbReference type="InterPro" id="IPR004316">
    <property type="entry name" value="SWEET_rpt"/>
</dbReference>
<feature type="transmembrane region" description="Helical" evidence="9">
    <location>
        <begin position="182"/>
        <end position="201"/>
    </location>
</feature>
<reference evidence="10 11" key="1">
    <citation type="journal article" date="2013" name="BMC Genomics">
        <title>The miniature genome of a carnivorous plant Genlisea aurea contains a low number of genes and short non-coding sequences.</title>
        <authorList>
            <person name="Leushkin E.V."/>
            <person name="Sutormin R.A."/>
            <person name="Nabieva E.R."/>
            <person name="Penin A.A."/>
            <person name="Kondrashov A.S."/>
            <person name="Logacheva M.D."/>
        </authorList>
    </citation>
    <scope>NUCLEOTIDE SEQUENCE [LARGE SCALE GENOMIC DNA]</scope>
</reference>
<dbReference type="PANTHER" id="PTHR10791">
    <property type="entry name" value="RAG1-ACTIVATING PROTEIN 1"/>
    <property type="match status" value="1"/>
</dbReference>
<dbReference type="FunFam" id="1.20.1280.290:FF:000001">
    <property type="entry name" value="Bidirectional sugar transporter SWEET"/>
    <property type="match status" value="1"/>
</dbReference>
<feature type="transmembrane region" description="Helical" evidence="9">
    <location>
        <begin position="38"/>
        <end position="55"/>
    </location>
</feature>
<name>S8DQ82_9LAMI</name>
<comment type="similarity">
    <text evidence="2">Belongs to the SWEET sugar transporter family.</text>
</comment>
<feature type="non-terminal residue" evidence="10">
    <location>
        <position position="1"/>
    </location>
</feature>
<evidence type="ECO:0000256" key="9">
    <source>
        <dbReference type="SAM" id="Phobius"/>
    </source>
</evidence>
<dbReference type="Gene3D" id="1.20.1280.290">
    <property type="match status" value="2"/>
</dbReference>
<keyword evidence="3" id="KW-0813">Transport</keyword>
<evidence type="ECO:0000256" key="6">
    <source>
        <dbReference type="ARBA" id="ARBA00022737"/>
    </source>
</evidence>
<dbReference type="Proteomes" id="UP000015453">
    <property type="component" value="Unassembled WGS sequence"/>
</dbReference>
<protein>
    <recommendedName>
        <fullName evidence="12">Bidirectional sugar transporter SWEET</fullName>
    </recommendedName>
</protein>
<evidence type="ECO:0000256" key="2">
    <source>
        <dbReference type="ARBA" id="ARBA00007809"/>
    </source>
</evidence>
<dbReference type="GO" id="GO:0012505">
    <property type="term" value="C:endomembrane system"/>
    <property type="evidence" value="ECO:0007669"/>
    <property type="project" value="UniProtKB-SubCell"/>
</dbReference>
<dbReference type="GO" id="GO:0051260">
    <property type="term" value="P:protein homooligomerization"/>
    <property type="evidence" value="ECO:0007669"/>
    <property type="project" value="UniProtKB-ARBA"/>
</dbReference>
<accession>S8DQ82</accession>
<keyword evidence="8 9" id="KW-0472">Membrane</keyword>
<dbReference type="OrthoDB" id="409725at2759"/>
<dbReference type="EMBL" id="AUSU01004331">
    <property type="protein sequence ID" value="EPS65273.1"/>
    <property type="molecule type" value="Genomic_DNA"/>
</dbReference>
<feature type="transmembrane region" description="Helical" evidence="9">
    <location>
        <begin position="91"/>
        <end position="111"/>
    </location>
</feature>
<evidence type="ECO:0000313" key="10">
    <source>
        <dbReference type="EMBL" id="EPS65273.1"/>
    </source>
</evidence>
<dbReference type="GO" id="GO:0016020">
    <property type="term" value="C:membrane"/>
    <property type="evidence" value="ECO:0007669"/>
    <property type="project" value="InterPro"/>
</dbReference>
<evidence type="ECO:0000256" key="7">
    <source>
        <dbReference type="ARBA" id="ARBA00022989"/>
    </source>
</evidence>
<gene>
    <name evidence="10" type="ORF">M569_09501</name>
</gene>
<keyword evidence="4" id="KW-0762">Sugar transport</keyword>
<keyword evidence="7 9" id="KW-1133">Transmembrane helix</keyword>
<keyword evidence="6" id="KW-0677">Repeat</keyword>
<feature type="transmembrane region" description="Helical" evidence="9">
    <location>
        <begin position="6"/>
        <end position="26"/>
    </location>
</feature>
<keyword evidence="5 9" id="KW-0812">Transmembrane</keyword>
<dbReference type="AlphaFoldDB" id="S8DQ82"/>
<feature type="non-terminal residue" evidence="10">
    <location>
        <position position="205"/>
    </location>
</feature>
<sequence>FVVGLLGNIVSIMLFFSPMPIFYRIVKQKSTEGFSCMPYTVALFSAMLWLFYGLINTTVPLVLTINAFGCAVETVYIVIFIVYANRKERILALKMVFADALGLGSIVIVTMAAVKSKKHRVKVVGWISMVFATLVFVAPLSVMRKVIQTRSAEFLPITLSVALLLVAIIWFVYGFLLHDVYIMAPNILGFMFAIAQIILYVKYRK</sequence>
<evidence type="ECO:0000313" key="11">
    <source>
        <dbReference type="Proteomes" id="UP000015453"/>
    </source>
</evidence>
<evidence type="ECO:0008006" key="12">
    <source>
        <dbReference type="Google" id="ProtNLM"/>
    </source>
</evidence>
<proteinExistence type="inferred from homology"/>
<organism evidence="10 11">
    <name type="scientific">Genlisea aurea</name>
    <dbReference type="NCBI Taxonomy" id="192259"/>
    <lineage>
        <taxon>Eukaryota</taxon>
        <taxon>Viridiplantae</taxon>
        <taxon>Streptophyta</taxon>
        <taxon>Embryophyta</taxon>
        <taxon>Tracheophyta</taxon>
        <taxon>Spermatophyta</taxon>
        <taxon>Magnoliopsida</taxon>
        <taxon>eudicotyledons</taxon>
        <taxon>Gunneridae</taxon>
        <taxon>Pentapetalae</taxon>
        <taxon>asterids</taxon>
        <taxon>lamiids</taxon>
        <taxon>Lamiales</taxon>
        <taxon>Lentibulariaceae</taxon>
        <taxon>Genlisea</taxon>
    </lineage>
</organism>
<dbReference type="PANTHER" id="PTHR10791:SF22">
    <property type="entry name" value="BIDIRECTIONAL SUGAR TRANSPORTER SWEET11"/>
    <property type="match status" value="1"/>
</dbReference>
<feature type="transmembrane region" description="Helical" evidence="9">
    <location>
        <begin position="123"/>
        <end position="142"/>
    </location>
</feature>
<feature type="transmembrane region" description="Helical" evidence="9">
    <location>
        <begin position="61"/>
        <end position="84"/>
    </location>
</feature>
<evidence type="ECO:0000256" key="4">
    <source>
        <dbReference type="ARBA" id="ARBA00022597"/>
    </source>
</evidence>
<dbReference type="InterPro" id="IPR047664">
    <property type="entry name" value="SWEET"/>
</dbReference>
<evidence type="ECO:0000256" key="5">
    <source>
        <dbReference type="ARBA" id="ARBA00022692"/>
    </source>
</evidence>